<protein>
    <submittedName>
        <fullName evidence="1">Cytochrome P450</fullName>
    </submittedName>
</protein>
<proteinExistence type="predicted"/>
<dbReference type="Proteomes" id="UP000245207">
    <property type="component" value="Unassembled WGS sequence"/>
</dbReference>
<evidence type="ECO:0000313" key="2">
    <source>
        <dbReference type="Proteomes" id="UP000245207"/>
    </source>
</evidence>
<name>A0A2U1P6Y2_ARTAN</name>
<dbReference type="OrthoDB" id="1935089at2759"/>
<dbReference type="AlphaFoldDB" id="A0A2U1P6Y2"/>
<comment type="caution">
    <text evidence="1">The sequence shown here is derived from an EMBL/GenBank/DDBJ whole genome shotgun (WGS) entry which is preliminary data.</text>
</comment>
<accession>A0A2U1P6Y2</accession>
<gene>
    <name evidence="1" type="ORF">CTI12_AA186920</name>
</gene>
<evidence type="ECO:0000313" key="1">
    <source>
        <dbReference type="EMBL" id="PWA81502.1"/>
    </source>
</evidence>
<organism evidence="1 2">
    <name type="scientific">Artemisia annua</name>
    <name type="common">Sweet wormwood</name>
    <dbReference type="NCBI Taxonomy" id="35608"/>
    <lineage>
        <taxon>Eukaryota</taxon>
        <taxon>Viridiplantae</taxon>
        <taxon>Streptophyta</taxon>
        <taxon>Embryophyta</taxon>
        <taxon>Tracheophyta</taxon>
        <taxon>Spermatophyta</taxon>
        <taxon>Magnoliopsida</taxon>
        <taxon>eudicotyledons</taxon>
        <taxon>Gunneridae</taxon>
        <taxon>Pentapetalae</taxon>
        <taxon>asterids</taxon>
        <taxon>campanulids</taxon>
        <taxon>Asterales</taxon>
        <taxon>Asteraceae</taxon>
        <taxon>Asteroideae</taxon>
        <taxon>Anthemideae</taxon>
        <taxon>Artemisiinae</taxon>
        <taxon>Artemisia</taxon>
    </lineage>
</organism>
<sequence length="364" mass="40881">MVSLNDVTYVIRIRELCSWTPTFVGDDSGSEEEGFMGRFDQDEEKVLEPEIQETINKVFHDVEGANEEPIDSDPLGLAQLINRKRDKTTETKCSETPKFPPGYASIPKETIKVGTGLGLNMECCKNTLASLVAGNGEFIVDLWMLRQVWGNTYFDFASTSARGKLGGIICKWNSLLIGMMGDFNDVHDAGERFGSVFNERQAEIFNEFITNASLIDILLAGVFLEKGIPDHRPILLKESMADYSPTHFRFFHSWLAMEGFHNLVVDTWNNDGIVEANGFISFKKKLQNLKKIDQGCASEEDFLNRNDSITFLGEIDRLEAKDIARKSKIKLAIEGAAELVVARCHTLWSSPWFVVKELLVCTTS</sequence>
<reference evidence="1 2" key="1">
    <citation type="journal article" date="2018" name="Mol. Plant">
        <title>The genome of Artemisia annua provides insight into the evolution of Asteraceae family and artemisinin biosynthesis.</title>
        <authorList>
            <person name="Shen Q."/>
            <person name="Zhang L."/>
            <person name="Liao Z."/>
            <person name="Wang S."/>
            <person name="Yan T."/>
            <person name="Shi P."/>
            <person name="Liu M."/>
            <person name="Fu X."/>
            <person name="Pan Q."/>
            <person name="Wang Y."/>
            <person name="Lv Z."/>
            <person name="Lu X."/>
            <person name="Zhang F."/>
            <person name="Jiang W."/>
            <person name="Ma Y."/>
            <person name="Chen M."/>
            <person name="Hao X."/>
            <person name="Li L."/>
            <person name="Tang Y."/>
            <person name="Lv G."/>
            <person name="Zhou Y."/>
            <person name="Sun X."/>
            <person name="Brodelius P.E."/>
            <person name="Rose J.K.C."/>
            <person name="Tang K."/>
        </authorList>
    </citation>
    <scope>NUCLEOTIDE SEQUENCE [LARGE SCALE GENOMIC DNA]</scope>
    <source>
        <strain evidence="2">cv. Huhao1</strain>
        <tissue evidence="1">Leaf</tissue>
    </source>
</reference>
<keyword evidence="2" id="KW-1185">Reference proteome</keyword>
<dbReference type="EMBL" id="PKPP01001581">
    <property type="protein sequence ID" value="PWA81502.1"/>
    <property type="molecule type" value="Genomic_DNA"/>
</dbReference>